<dbReference type="InterPro" id="IPR050302">
    <property type="entry name" value="Rab_GAP_TBC_domain"/>
</dbReference>
<dbReference type="SUPFAM" id="SSF47923">
    <property type="entry name" value="Ypt/Rab-GAP domain of gyp1p"/>
    <property type="match status" value="2"/>
</dbReference>
<gene>
    <name evidence="3" type="ORF">EJ04DRAFT_577438</name>
</gene>
<evidence type="ECO:0000256" key="1">
    <source>
        <dbReference type="SAM" id="MobiDB-lite"/>
    </source>
</evidence>
<dbReference type="GO" id="GO:0031267">
    <property type="term" value="F:small GTPase binding"/>
    <property type="evidence" value="ECO:0007669"/>
    <property type="project" value="TreeGrafter"/>
</dbReference>
<comment type="caution">
    <text evidence="3">The sequence shown here is derived from an EMBL/GenBank/DDBJ whole genome shotgun (WGS) entry which is preliminary data.</text>
</comment>
<dbReference type="PROSITE" id="PS50086">
    <property type="entry name" value="TBC_RABGAP"/>
    <property type="match status" value="1"/>
</dbReference>
<dbReference type="EMBL" id="ML996157">
    <property type="protein sequence ID" value="KAF2733743.1"/>
    <property type="molecule type" value="Genomic_DNA"/>
</dbReference>
<sequence>MPTTLFARQHLSPPYGPGDDNDLHYLHHSNALYIISEHDFVHSLSAPRELRVKAPPDRNRSPPLRIGPLRRPLIRRIAARPPMATTTLTYMSEANMAPPGVPGSPPDLTNSKSSKSSSFHSSTLSDIMGPNDLTHFEDINLDDLHPSKFPMATSPSHRVLFDAPRPPVSSSRSTPHMPSQGHSFRDLTGSAKPRYPSLKGQVNNVVQQSQLNTPVKTMRRGFTSPSAPSLTNARNLSAPGRRSRSPSPSNPQVFPSGPRSLSRKSSRTLEVSASPTAFAHRRQSWQHATRKTVKELEAECDDEDDEVPEDAVIWNVPISPRPAQERSPVPSAANSPPQATASPASSRAPSQNRAPTSTKSSPGYPGLGIHHSPEPISPSSLSENIPPQPLTRQRTNTWEDTYSTLDSDAKKVTEALEEFQTEFERQQEVKRQNPGLSRSSSVEEHKPKKTQSLPPLRKSDPLIDPFQPSVEKQKYLSRTRPSWLPPKNPKEEKKHLKEYQKMLARIEEAERIEAHRQEEEKVAREKAERVKAEYWETLLLPNWAREMTTPECKGTHRKMWWNGVPPKLRGIVWQKAIGNDLEISDTTFQRALNAANTQLHSTFASRHASIIESTKTVFPSLKMFAPASPTADAQPCHQDLVDVCLAYASYRSDIDAFDGLHHIAGLFLLQMSPSATFSTLCNLLNRPLPLSFLVRDSTAMTAAYATTLSALDKKFPALAARLRELRVEPSAYLEGAFQSAYCGRLGVEEASRVMDVYAVEGDKILPRVAVGLMGVLEGRCLGGSVEEVVQMLQEGGVREGVDEFMGGVYEAGKSG</sequence>
<feature type="compositionally biased region" description="Low complexity" evidence="1">
    <location>
        <begin position="330"/>
        <end position="355"/>
    </location>
</feature>
<feature type="compositionally biased region" description="Basic and acidic residues" evidence="1">
    <location>
        <begin position="422"/>
        <end position="431"/>
    </location>
</feature>
<evidence type="ECO:0000313" key="3">
    <source>
        <dbReference type="EMBL" id="KAF2733743.1"/>
    </source>
</evidence>
<dbReference type="Gene3D" id="1.10.10.750">
    <property type="entry name" value="Ypt/Rab-GAP domain of gyp1p, domain 1"/>
    <property type="match status" value="1"/>
</dbReference>
<dbReference type="PANTHER" id="PTHR47219:SF15">
    <property type="entry name" value="TBC1 DOMAIN FAMILY MEMBER 12 ISOFORM X1"/>
    <property type="match status" value="1"/>
</dbReference>
<reference evidence="3" key="1">
    <citation type="journal article" date="2020" name="Stud. Mycol.">
        <title>101 Dothideomycetes genomes: a test case for predicting lifestyles and emergence of pathogens.</title>
        <authorList>
            <person name="Haridas S."/>
            <person name="Albert R."/>
            <person name="Binder M."/>
            <person name="Bloem J."/>
            <person name="Labutti K."/>
            <person name="Salamov A."/>
            <person name="Andreopoulos B."/>
            <person name="Baker S."/>
            <person name="Barry K."/>
            <person name="Bills G."/>
            <person name="Bluhm B."/>
            <person name="Cannon C."/>
            <person name="Castanera R."/>
            <person name="Culley D."/>
            <person name="Daum C."/>
            <person name="Ezra D."/>
            <person name="Gonzalez J."/>
            <person name="Henrissat B."/>
            <person name="Kuo A."/>
            <person name="Liang C."/>
            <person name="Lipzen A."/>
            <person name="Lutzoni F."/>
            <person name="Magnuson J."/>
            <person name="Mondo S."/>
            <person name="Nolan M."/>
            <person name="Ohm R."/>
            <person name="Pangilinan J."/>
            <person name="Park H.-J."/>
            <person name="Ramirez L."/>
            <person name="Alfaro M."/>
            <person name="Sun H."/>
            <person name="Tritt A."/>
            <person name="Yoshinaga Y."/>
            <person name="Zwiers L.-H."/>
            <person name="Turgeon B."/>
            <person name="Goodwin S."/>
            <person name="Spatafora J."/>
            <person name="Crous P."/>
            <person name="Grigoriev I."/>
        </authorList>
    </citation>
    <scope>NUCLEOTIDE SEQUENCE</scope>
    <source>
        <strain evidence="3">CBS 125425</strain>
    </source>
</reference>
<feature type="domain" description="Rab-GAP TBC" evidence="2">
    <location>
        <begin position="563"/>
        <end position="761"/>
    </location>
</feature>
<dbReference type="Gene3D" id="1.10.8.270">
    <property type="entry name" value="putative rabgap domain of human tbc1 domain family member 14 like domains"/>
    <property type="match status" value="1"/>
</dbReference>
<dbReference type="InterPro" id="IPR035969">
    <property type="entry name" value="Rab-GAP_TBC_sf"/>
</dbReference>
<keyword evidence="4" id="KW-1185">Reference proteome</keyword>
<dbReference type="InterPro" id="IPR000195">
    <property type="entry name" value="Rab-GAP-TBC_dom"/>
</dbReference>
<feature type="compositionally biased region" description="Acidic residues" evidence="1">
    <location>
        <begin position="298"/>
        <end position="309"/>
    </location>
</feature>
<dbReference type="GO" id="GO:0005096">
    <property type="term" value="F:GTPase activator activity"/>
    <property type="evidence" value="ECO:0007669"/>
    <property type="project" value="TreeGrafter"/>
</dbReference>
<evidence type="ECO:0000313" key="4">
    <source>
        <dbReference type="Proteomes" id="UP000799444"/>
    </source>
</evidence>
<feature type="compositionally biased region" description="Polar residues" evidence="1">
    <location>
        <begin position="223"/>
        <end position="235"/>
    </location>
</feature>
<feature type="compositionally biased region" description="Basic residues" evidence="1">
    <location>
        <begin position="279"/>
        <end position="291"/>
    </location>
</feature>
<feature type="compositionally biased region" description="Low complexity" evidence="1">
    <location>
        <begin position="111"/>
        <end position="125"/>
    </location>
</feature>
<dbReference type="Pfam" id="PF00566">
    <property type="entry name" value="RabGAP-TBC"/>
    <property type="match status" value="1"/>
</dbReference>
<dbReference type="SMART" id="SM00164">
    <property type="entry name" value="TBC"/>
    <property type="match status" value="1"/>
</dbReference>
<dbReference type="PANTHER" id="PTHR47219">
    <property type="entry name" value="RAB GTPASE-ACTIVATING PROTEIN 1-LIKE"/>
    <property type="match status" value="1"/>
</dbReference>
<feature type="compositionally biased region" description="Polar residues" evidence="1">
    <location>
        <begin position="390"/>
        <end position="406"/>
    </location>
</feature>
<feature type="region of interest" description="Disordered" evidence="1">
    <location>
        <begin position="94"/>
        <end position="129"/>
    </location>
</feature>
<organism evidence="3 4">
    <name type="scientific">Polyplosphaeria fusca</name>
    <dbReference type="NCBI Taxonomy" id="682080"/>
    <lineage>
        <taxon>Eukaryota</taxon>
        <taxon>Fungi</taxon>
        <taxon>Dikarya</taxon>
        <taxon>Ascomycota</taxon>
        <taxon>Pezizomycotina</taxon>
        <taxon>Dothideomycetes</taxon>
        <taxon>Pleosporomycetidae</taxon>
        <taxon>Pleosporales</taxon>
        <taxon>Tetraplosphaeriaceae</taxon>
        <taxon>Polyplosphaeria</taxon>
    </lineage>
</organism>
<protein>
    <recommendedName>
        <fullName evidence="2">Rab-GAP TBC domain-containing protein</fullName>
    </recommendedName>
</protein>
<feature type="region of interest" description="Disordered" evidence="1">
    <location>
        <begin position="147"/>
        <end position="494"/>
    </location>
</feature>
<dbReference type="AlphaFoldDB" id="A0A9P4QTT1"/>
<dbReference type="Proteomes" id="UP000799444">
    <property type="component" value="Unassembled WGS sequence"/>
</dbReference>
<name>A0A9P4QTT1_9PLEO</name>
<dbReference type="Gene3D" id="1.10.472.80">
    <property type="entry name" value="Ypt/Rab-GAP domain of gyp1p, domain 3"/>
    <property type="match status" value="1"/>
</dbReference>
<feature type="compositionally biased region" description="Low complexity" evidence="1">
    <location>
        <begin position="201"/>
        <end position="212"/>
    </location>
</feature>
<evidence type="ECO:0000259" key="2">
    <source>
        <dbReference type="PROSITE" id="PS50086"/>
    </source>
</evidence>
<dbReference type="OrthoDB" id="289721at2759"/>
<proteinExistence type="predicted"/>
<accession>A0A9P4QTT1</accession>